<dbReference type="GO" id="GO:0051082">
    <property type="term" value="F:unfolded protein binding"/>
    <property type="evidence" value="ECO:0007669"/>
    <property type="project" value="InterPro"/>
</dbReference>
<comment type="similarity">
    <text evidence="2">Belongs to the lipase chaperone family.</text>
</comment>
<keyword evidence="5" id="KW-0812">Transmembrane</keyword>
<evidence type="ECO:0000313" key="15">
    <source>
        <dbReference type="Proteomes" id="UP000298058"/>
    </source>
</evidence>
<keyword evidence="15" id="KW-1185">Reference proteome</keyword>
<feature type="compositionally biased region" description="Basic and acidic residues" evidence="13">
    <location>
        <begin position="286"/>
        <end position="296"/>
    </location>
</feature>
<evidence type="ECO:0000256" key="10">
    <source>
        <dbReference type="ARBA" id="ARBA00023186"/>
    </source>
</evidence>
<evidence type="ECO:0000256" key="6">
    <source>
        <dbReference type="ARBA" id="ARBA00022963"/>
    </source>
</evidence>
<evidence type="ECO:0000256" key="12">
    <source>
        <dbReference type="ARBA" id="ARBA00031542"/>
    </source>
</evidence>
<evidence type="ECO:0000256" key="13">
    <source>
        <dbReference type="SAM" id="MobiDB-lite"/>
    </source>
</evidence>
<evidence type="ECO:0000256" key="2">
    <source>
        <dbReference type="ARBA" id="ARBA00010358"/>
    </source>
</evidence>
<dbReference type="Pfam" id="PF03280">
    <property type="entry name" value="Lipase_chap"/>
    <property type="match status" value="1"/>
</dbReference>
<comment type="caution">
    <text evidence="14">The sequence shown here is derived from an EMBL/GenBank/DDBJ whole genome shotgun (WGS) entry which is preliminary data.</text>
</comment>
<dbReference type="RefSeq" id="WP_135758982.1">
    <property type="nucleotide sequence ID" value="NZ_RQHW01000008.1"/>
</dbReference>
<keyword evidence="10" id="KW-0143">Chaperone</keyword>
<dbReference type="OrthoDB" id="342519at2"/>
<proteinExistence type="inferred from homology"/>
<keyword evidence="6" id="KW-0442">Lipid degradation</keyword>
<evidence type="ECO:0000256" key="5">
    <source>
        <dbReference type="ARBA" id="ARBA00022692"/>
    </source>
</evidence>
<dbReference type="GO" id="GO:0005886">
    <property type="term" value="C:plasma membrane"/>
    <property type="evidence" value="ECO:0007669"/>
    <property type="project" value="UniProtKB-SubCell"/>
</dbReference>
<evidence type="ECO:0000256" key="7">
    <source>
        <dbReference type="ARBA" id="ARBA00022989"/>
    </source>
</evidence>
<evidence type="ECO:0000256" key="9">
    <source>
        <dbReference type="ARBA" id="ARBA00023136"/>
    </source>
</evidence>
<dbReference type="GO" id="GO:0006457">
    <property type="term" value="P:protein folding"/>
    <property type="evidence" value="ECO:0007669"/>
    <property type="project" value="InterPro"/>
</dbReference>
<keyword evidence="3" id="KW-1003">Cell membrane</keyword>
<gene>
    <name evidence="14" type="ORF">EHS15_02605</name>
</gene>
<dbReference type="InterPro" id="IPR004961">
    <property type="entry name" value="Lipase_chaperone"/>
</dbReference>
<comment type="subcellular location">
    <subcellularLocation>
        <location evidence="1">Cell inner membrane</location>
        <topology evidence="1">Single-pass membrane protein</topology>
        <orientation evidence="1">Periplasmic side</orientation>
    </subcellularLocation>
</comment>
<dbReference type="Proteomes" id="UP000298058">
    <property type="component" value="Unassembled WGS sequence"/>
</dbReference>
<feature type="region of interest" description="Disordered" evidence="13">
    <location>
        <begin position="286"/>
        <end position="314"/>
    </location>
</feature>
<evidence type="ECO:0000256" key="1">
    <source>
        <dbReference type="ARBA" id="ARBA00004383"/>
    </source>
</evidence>
<evidence type="ECO:0000256" key="11">
    <source>
        <dbReference type="ARBA" id="ARBA00030948"/>
    </source>
</evidence>
<protein>
    <recommendedName>
        <fullName evidence="11">Lipase helper protein</fullName>
    </recommendedName>
    <alternativeName>
        <fullName evidence="12">Lipase modulator</fullName>
    </alternativeName>
</protein>
<evidence type="ECO:0000256" key="3">
    <source>
        <dbReference type="ARBA" id="ARBA00022475"/>
    </source>
</evidence>
<sequence length="349" mass="41693">MNRKLILILLSSLSALVLILILIKVFSGSPEQTQNEEENPNDKAQSYFSSSGDGFEVDPYYLESSKNLFQPDGRFLRFDEIMDRVRSGEINLVSELWTLRRQCPEGSTREQCNEYIKAFLKNQYSEEEAKHLMTLLNGYLRYEEAMVQFETPKDISNQEKYELVKNFRRKFFSNDDANLVFGLEETTAEFSFNRKQFLDETKNVSGDERIRQYDQFRKKTFGNYYESVQAREPKFGKFETEMELRNIELSKLDSSQRDTKEKEIRIRYFGKDGNERMEKVLKDMKEEEEREKKLAKEEEEYLRKNPNLPEKEKEKKLLEMRTQILGSKELAEEYTRRQEYEKNMKELTE</sequence>
<accession>A0A4R9M4X7</accession>
<organism evidence="14 15">
    <name type="scientific">Leptospira idonii</name>
    <dbReference type="NCBI Taxonomy" id="1193500"/>
    <lineage>
        <taxon>Bacteria</taxon>
        <taxon>Pseudomonadati</taxon>
        <taxon>Spirochaetota</taxon>
        <taxon>Spirochaetia</taxon>
        <taxon>Leptospirales</taxon>
        <taxon>Leptospiraceae</taxon>
        <taxon>Leptospira</taxon>
    </lineage>
</organism>
<dbReference type="EMBL" id="RQHW01000008">
    <property type="protein sequence ID" value="TGN20767.1"/>
    <property type="molecule type" value="Genomic_DNA"/>
</dbReference>
<evidence type="ECO:0000313" key="14">
    <source>
        <dbReference type="EMBL" id="TGN20767.1"/>
    </source>
</evidence>
<evidence type="ECO:0000256" key="4">
    <source>
        <dbReference type="ARBA" id="ARBA00022519"/>
    </source>
</evidence>
<keyword evidence="8" id="KW-0443">Lipid metabolism</keyword>
<dbReference type="GO" id="GO:0016042">
    <property type="term" value="P:lipid catabolic process"/>
    <property type="evidence" value="ECO:0007669"/>
    <property type="project" value="UniProtKB-KW"/>
</dbReference>
<reference evidence="14" key="1">
    <citation type="journal article" date="2019" name="PLoS Negl. Trop. Dis.">
        <title>Revisiting the worldwide diversity of Leptospira species in the environment.</title>
        <authorList>
            <person name="Vincent A.T."/>
            <person name="Schiettekatte O."/>
            <person name="Bourhy P."/>
            <person name="Veyrier F.J."/>
            <person name="Picardeau M."/>
        </authorList>
    </citation>
    <scope>NUCLEOTIDE SEQUENCE [LARGE SCALE GENOMIC DNA]</scope>
    <source>
        <strain evidence="14">201300427</strain>
    </source>
</reference>
<evidence type="ECO:0000256" key="8">
    <source>
        <dbReference type="ARBA" id="ARBA00023098"/>
    </source>
</evidence>
<keyword evidence="4" id="KW-0997">Cell inner membrane</keyword>
<dbReference type="AlphaFoldDB" id="A0A4R9M4X7"/>
<name>A0A4R9M4X7_9LEPT</name>
<dbReference type="SUPFAM" id="SSF158855">
    <property type="entry name" value="Lipase chaperone-like"/>
    <property type="match status" value="1"/>
</dbReference>
<keyword evidence="7" id="KW-1133">Transmembrane helix</keyword>
<keyword evidence="9" id="KW-0472">Membrane</keyword>